<sequence length="76" mass="8697">NEALKRLVNGQFNCVINLDPIFNPVSFQLVSWFNSIPRIGFSSDFGHNIYNIIIDGNSEINYIEQGYEYILEVLGL</sequence>
<name>X0V3X7_9ZZZZ</name>
<protein>
    <submittedName>
        <fullName evidence="1">Uncharacterized protein</fullName>
    </submittedName>
</protein>
<dbReference type="AlphaFoldDB" id="X0V3X7"/>
<organism evidence="1">
    <name type="scientific">marine sediment metagenome</name>
    <dbReference type="NCBI Taxonomy" id="412755"/>
    <lineage>
        <taxon>unclassified sequences</taxon>
        <taxon>metagenomes</taxon>
        <taxon>ecological metagenomes</taxon>
    </lineage>
</organism>
<accession>X0V3X7</accession>
<dbReference type="EMBL" id="BARS01024902">
    <property type="protein sequence ID" value="GAG12810.1"/>
    <property type="molecule type" value="Genomic_DNA"/>
</dbReference>
<comment type="caution">
    <text evidence="1">The sequence shown here is derived from an EMBL/GenBank/DDBJ whole genome shotgun (WGS) entry which is preliminary data.</text>
</comment>
<proteinExistence type="predicted"/>
<evidence type="ECO:0000313" key="1">
    <source>
        <dbReference type="EMBL" id="GAG12810.1"/>
    </source>
</evidence>
<feature type="non-terminal residue" evidence="1">
    <location>
        <position position="1"/>
    </location>
</feature>
<gene>
    <name evidence="1" type="ORF">S01H1_39459</name>
</gene>
<reference evidence="1" key="1">
    <citation type="journal article" date="2014" name="Front. Microbiol.">
        <title>High frequency of phylogenetically diverse reductive dehalogenase-homologous genes in deep subseafloor sedimentary metagenomes.</title>
        <authorList>
            <person name="Kawai M."/>
            <person name="Futagami T."/>
            <person name="Toyoda A."/>
            <person name="Takaki Y."/>
            <person name="Nishi S."/>
            <person name="Hori S."/>
            <person name="Arai W."/>
            <person name="Tsubouchi T."/>
            <person name="Morono Y."/>
            <person name="Uchiyama I."/>
            <person name="Ito T."/>
            <person name="Fujiyama A."/>
            <person name="Inagaki F."/>
            <person name="Takami H."/>
        </authorList>
    </citation>
    <scope>NUCLEOTIDE SEQUENCE</scope>
    <source>
        <strain evidence="1">Expedition CK06-06</strain>
    </source>
</reference>